<dbReference type="OrthoDB" id="9854138at2"/>
<feature type="signal peptide" evidence="1">
    <location>
        <begin position="1"/>
        <end position="27"/>
    </location>
</feature>
<comment type="caution">
    <text evidence="2">The sequence shown here is derived from an EMBL/GenBank/DDBJ whole genome shotgun (WGS) entry which is preliminary data.</text>
</comment>
<dbReference type="RefSeq" id="WP_119497286.1">
    <property type="nucleotide sequence ID" value="NZ_NRJH01000046.1"/>
</dbReference>
<sequence length="139" mass="15010">MKLFSKSRIILTSLVLAIAVGSSPAFADVSSLGSTIKTEAKSLANTTENKAQELYYSYKPTSKASKEATLDNGAVKAYLYKESKGNVITIHANNTKLLSQKYTLGNTTVYASKDTSLTQINQALLKLGLTEQVQQVLSK</sequence>
<feature type="chain" id="PRO_5017469933" evidence="1">
    <location>
        <begin position="28"/>
        <end position="139"/>
    </location>
</feature>
<accession>A0A3A1Y4B7</accession>
<reference evidence="2 3" key="1">
    <citation type="submission" date="2017-08" db="EMBL/GenBank/DDBJ databases">
        <title>Reclassification of Bisgaard taxon 37 and 44.</title>
        <authorList>
            <person name="Christensen H."/>
        </authorList>
    </citation>
    <scope>NUCLEOTIDE SEQUENCE [LARGE SCALE GENOMIC DNA]</scope>
    <source>
        <strain evidence="2 3">B96_4</strain>
    </source>
</reference>
<keyword evidence="3" id="KW-1185">Reference proteome</keyword>
<dbReference type="AlphaFoldDB" id="A0A3A1Y4B7"/>
<dbReference type="EMBL" id="NRJH01000046">
    <property type="protein sequence ID" value="RIY32106.1"/>
    <property type="molecule type" value="Genomic_DNA"/>
</dbReference>
<name>A0A3A1Y4B7_9GAMM</name>
<proteinExistence type="predicted"/>
<evidence type="ECO:0000256" key="1">
    <source>
        <dbReference type="SAM" id="SignalP"/>
    </source>
</evidence>
<keyword evidence="1" id="KW-0732">Signal</keyword>
<evidence type="ECO:0000313" key="3">
    <source>
        <dbReference type="Proteomes" id="UP000266258"/>
    </source>
</evidence>
<gene>
    <name evidence="2" type="ORF">CJP74_05525</name>
</gene>
<dbReference type="Proteomes" id="UP000266258">
    <property type="component" value="Unassembled WGS sequence"/>
</dbReference>
<evidence type="ECO:0000313" key="2">
    <source>
        <dbReference type="EMBL" id="RIY32106.1"/>
    </source>
</evidence>
<organism evidence="2 3">
    <name type="scientific">Psittacicella melopsittaci</name>
    <dbReference type="NCBI Taxonomy" id="2028576"/>
    <lineage>
        <taxon>Bacteria</taxon>
        <taxon>Pseudomonadati</taxon>
        <taxon>Pseudomonadota</taxon>
        <taxon>Gammaproteobacteria</taxon>
        <taxon>Pasteurellales</taxon>
        <taxon>Psittacicellaceae</taxon>
        <taxon>Psittacicella</taxon>
    </lineage>
</organism>
<protein>
    <submittedName>
        <fullName evidence="2">Uncharacterized protein</fullName>
    </submittedName>
</protein>